<protein>
    <recommendedName>
        <fullName evidence="8">Aspartate--tRNA ligase</fullName>
        <ecNumber evidence="8">6.1.1.12</ecNumber>
    </recommendedName>
    <alternativeName>
        <fullName evidence="8">Aspartyl-tRNA synthetase</fullName>
        <shortName evidence="8">AspRS</shortName>
    </alternativeName>
</protein>
<dbReference type="PANTHER" id="PTHR22594:SF5">
    <property type="entry name" value="ASPARTATE--TRNA LIGASE, MITOCHONDRIAL"/>
    <property type="match status" value="1"/>
</dbReference>
<accession>A0A1N7KLH0</accession>
<dbReference type="InterPro" id="IPR045864">
    <property type="entry name" value="aa-tRNA-synth_II/BPL/LPL"/>
</dbReference>
<dbReference type="Pfam" id="PF01336">
    <property type="entry name" value="tRNA_anti-codon"/>
    <property type="match status" value="1"/>
</dbReference>
<reference evidence="11" key="1">
    <citation type="submission" date="2017-01" db="EMBL/GenBank/DDBJ databases">
        <authorList>
            <person name="Varghese N."/>
            <person name="Submissions S."/>
        </authorList>
    </citation>
    <scope>NUCLEOTIDE SEQUENCE [LARGE SCALE GENOMIC DNA]</scope>
    <source>
        <strain evidence="11">DSM 45196</strain>
    </source>
</reference>
<dbReference type="Pfam" id="PF02938">
    <property type="entry name" value="GAD"/>
    <property type="match status" value="1"/>
</dbReference>
<keyword evidence="7 8" id="KW-0030">Aminoacyl-tRNA synthetase</keyword>
<dbReference type="InterPro" id="IPR002312">
    <property type="entry name" value="Asp/Asn-tRNA-synth_IIb"/>
</dbReference>
<evidence type="ECO:0000256" key="3">
    <source>
        <dbReference type="ARBA" id="ARBA00022598"/>
    </source>
</evidence>
<organism evidence="10 11">
    <name type="scientific">Kroppenstedtia eburnea</name>
    <dbReference type="NCBI Taxonomy" id="714067"/>
    <lineage>
        <taxon>Bacteria</taxon>
        <taxon>Bacillati</taxon>
        <taxon>Bacillota</taxon>
        <taxon>Bacilli</taxon>
        <taxon>Bacillales</taxon>
        <taxon>Thermoactinomycetaceae</taxon>
        <taxon>Kroppenstedtia</taxon>
    </lineage>
</organism>
<dbReference type="GO" id="GO:0140096">
    <property type="term" value="F:catalytic activity, acting on a protein"/>
    <property type="evidence" value="ECO:0007669"/>
    <property type="project" value="UniProtKB-ARBA"/>
</dbReference>
<keyword evidence="5 8" id="KW-0067">ATP-binding</keyword>
<dbReference type="AlphaFoldDB" id="A0A1N7KLH0"/>
<dbReference type="SUPFAM" id="SSF55681">
    <property type="entry name" value="Class II aaRS and biotin synthetases"/>
    <property type="match status" value="1"/>
</dbReference>
<dbReference type="EMBL" id="FTOD01000003">
    <property type="protein sequence ID" value="SIS62435.1"/>
    <property type="molecule type" value="Genomic_DNA"/>
</dbReference>
<dbReference type="PROSITE" id="PS50862">
    <property type="entry name" value="AA_TRNA_LIGASE_II"/>
    <property type="match status" value="1"/>
</dbReference>
<keyword evidence="11" id="KW-1185">Reference proteome</keyword>
<dbReference type="CDD" id="cd04317">
    <property type="entry name" value="EcAspRS_like_N"/>
    <property type="match status" value="1"/>
</dbReference>
<evidence type="ECO:0000256" key="2">
    <source>
        <dbReference type="ARBA" id="ARBA00022490"/>
    </source>
</evidence>
<dbReference type="GO" id="GO:0006422">
    <property type="term" value="P:aspartyl-tRNA aminoacylation"/>
    <property type="evidence" value="ECO:0007669"/>
    <property type="project" value="UniProtKB-UniRule"/>
</dbReference>
<dbReference type="InterPro" id="IPR006195">
    <property type="entry name" value="aa-tRNA-synth_II"/>
</dbReference>
<dbReference type="InterPro" id="IPR047089">
    <property type="entry name" value="Asp-tRNA-ligase_1_N"/>
</dbReference>
<dbReference type="NCBIfam" id="NF001750">
    <property type="entry name" value="PRK00476.1"/>
    <property type="match status" value="1"/>
</dbReference>
<dbReference type="RefSeq" id="WP_076524071.1">
    <property type="nucleotide sequence ID" value="NZ_CP048103.1"/>
</dbReference>
<dbReference type="OrthoDB" id="9802326at2"/>
<dbReference type="InterPro" id="IPR012340">
    <property type="entry name" value="NA-bd_OB-fold"/>
</dbReference>
<keyword evidence="4 8" id="KW-0547">Nucleotide-binding</keyword>
<dbReference type="Proteomes" id="UP000186795">
    <property type="component" value="Unassembled WGS sequence"/>
</dbReference>
<dbReference type="Pfam" id="PF00152">
    <property type="entry name" value="tRNA-synt_2"/>
    <property type="match status" value="1"/>
</dbReference>
<dbReference type="Gene3D" id="3.30.1360.30">
    <property type="entry name" value="GAD-like domain"/>
    <property type="match status" value="1"/>
</dbReference>
<keyword evidence="6 8" id="KW-0648">Protein biosynthesis</keyword>
<dbReference type="EC" id="6.1.1.12" evidence="8"/>
<evidence type="ECO:0000256" key="1">
    <source>
        <dbReference type="ARBA" id="ARBA00006303"/>
    </source>
</evidence>
<dbReference type="Gene3D" id="3.30.930.10">
    <property type="entry name" value="Bira Bifunctional Protein, Domain 2"/>
    <property type="match status" value="1"/>
</dbReference>
<dbReference type="GO" id="GO:0005737">
    <property type="term" value="C:cytoplasm"/>
    <property type="evidence" value="ECO:0007669"/>
    <property type="project" value="UniProtKB-SubCell"/>
</dbReference>
<dbReference type="GO" id="GO:0005524">
    <property type="term" value="F:ATP binding"/>
    <property type="evidence" value="ECO:0007669"/>
    <property type="project" value="UniProtKB-UniRule"/>
</dbReference>
<proteinExistence type="inferred from homology"/>
<evidence type="ECO:0000313" key="11">
    <source>
        <dbReference type="Proteomes" id="UP000186795"/>
    </source>
</evidence>
<feature type="binding site" evidence="8">
    <location>
        <begin position="537"/>
        <end position="540"/>
    </location>
    <ligand>
        <name>ATP</name>
        <dbReference type="ChEBI" id="CHEBI:30616"/>
    </ligand>
</feature>
<sequence length="594" mass="67757">MESSFKNHDCGLLTKEHVGSTVILNGWVRKWRNLGGLIFLDLRDRSGTVQVVINPEVSPQAAEIADKVRSEYVLAVQGEVVARSEETINPRMQTGEIEVLAREVEVLNASKTPPFTVADDTEVEETTRLKYRYLDLRRPVMQETLLLRHRAMQMVRRFLDEHGFIEVETPMLTKSSPEGARDYLVPSRVHEGEFYALPQSPQIFKQLLMVSGMERYFQIVRCFRDEDLRADRQPEFTQIDIEASFLETDELMAMMEEMVVRLFRETIGVEVERPFRRIPYREAMERFGSDRPDLRFGMELVDLSEMVKGSSFKVFASTVADGGRVKAINVKGRADWSRKVIDSWGEVAQQLGAKGLAWLAVREEGTKGPVAKFLSESEWHDIMKATEAETGDLLLFVADRPRVVNEVLGELRIRLARELDLIPAGVYKFAWVTHFPLLSYDEEEGRYYAEHHPFTSPVDEDIPLLKSDPSQVRAKAYDMVLNGYEVGGGSRRIHRREIQEMMFEALGFTMEEAKEQFGYLLEAFEYGAPPHGGIAFGFDRLVMLLAGRSNLRDTIAFPKTASATCLMTGAPSPVSKHQLDELHITHREQEISRQ</sequence>
<evidence type="ECO:0000313" key="10">
    <source>
        <dbReference type="EMBL" id="SIS62435.1"/>
    </source>
</evidence>
<feature type="binding site" evidence="8">
    <location>
        <position position="492"/>
    </location>
    <ligand>
        <name>L-aspartate</name>
        <dbReference type="ChEBI" id="CHEBI:29991"/>
    </ligand>
</feature>
<keyword evidence="2 8" id="KW-0963">Cytoplasm</keyword>
<dbReference type="SUPFAM" id="SSF55261">
    <property type="entry name" value="GAD domain-like"/>
    <property type="match status" value="1"/>
</dbReference>
<name>A0A1N7KLH0_9BACL</name>
<dbReference type="SUPFAM" id="SSF50249">
    <property type="entry name" value="Nucleic acid-binding proteins"/>
    <property type="match status" value="1"/>
</dbReference>
<dbReference type="GO" id="GO:0003676">
    <property type="term" value="F:nucleic acid binding"/>
    <property type="evidence" value="ECO:0007669"/>
    <property type="project" value="InterPro"/>
</dbReference>
<comment type="similarity">
    <text evidence="1 8">Belongs to the class-II aminoacyl-tRNA synthetase family. Type 1 subfamily.</text>
</comment>
<dbReference type="InterPro" id="IPR004524">
    <property type="entry name" value="Asp-tRNA-ligase_1"/>
</dbReference>
<dbReference type="InterPro" id="IPR004364">
    <property type="entry name" value="Aa-tRNA-synt_II"/>
</dbReference>
<comment type="subunit">
    <text evidence="8">Homodimer.</text>
</comment>
<dbReference type="GO" id="GO:0016740">
    <property type="term" value="F:transferase activity"/>
    <property type="evidence" value="ECO:0007669"/>
    <property type="project" value="UniProtKB-ARBA"/>
</dbReference>
<comment type="caution">
    <text evidence="8">Lacks conserved residue(s) required for the propagation of feature annotation.</text>
</comment>
<dbReference type="InterPro" id="IPR047090">
    <property type="entry name" value="AspRS_core"/>
</dbReference>
<feature type="binding site" evidence="8">
    <location>
        <position position="485"/>
    </location>
    <ligand>
        <name>ATP</name>
        <dbReference type="ChEBI" id="CHEBI:30616"/>
    </ligand>
</feature>
<feature type="binding site" evidence="8">
    <location>
        <position position="451"/>
    </location>
    <ligand>
        <name>L-aspartate</name>
        <dbReference type="ChEBI" id="CHEBI:29991"/>
    </ligand>
</feature>
<dbReference type="InterPro" id="IPR029351">
    <property type="entry name" value="GAD_dom"/>
</dbReference>
<evidence type="ECO:0000256" key="6">
    <source>
        <dbReference type="ARBA" id="ARBA00022917"/>
    </source>
</evidence>
<dbReference type="Gene3D" id="2.40.50.140">
    <property type="entry name" value="Nucleic acid-binding proteins"/>
    <property type="match status" value="1"/>
</dbReference>
<dbReference type="GO" id="GO:0004815">
    <property type="term" value="F:aspartate-tRNA ligase activity"/>
    <property type="evidence" value="ECO:0007669"/>
    <property type="project" value="UniProtKB-UniRule"/>
</dbReference>
<feature type="region of interest" description="Aspartate" evidence="8">
    <location>
        <begin position="202"/>
        <end position="205"/>
    </location>
</feature>
<comment type="catalytic activity">
    <reaction evidence="8">
        <text>tRNA(Asp) + L-aspartate + ATP = L-aspartyl-tRNA(Asp) + AMP + diphosphate</text>
        <dbReference type="Rhea" id="RHEA:19649"/>
        <dbReference type="Rhea" id="RHEA-COMP:9660"/>
        <dbReference type="Rhea" id="RHEA-COMP:9678"/>
        <dbReference type="ChEBI" id="CHEBI:29991"/>
        <dbReference type="ChEBI" id="CHEBI:30616"/>
        <dbReference type="ChEBI" id="CHEBI:33019"/>
        <dbReference type="ChEBI" id="CHEBI:78442"/>
        <dbReference type="ChEBI" id="CHEBI:78516"/>
        <dbReference type="ChEBI" id="CHEBI:456215"/>
        <dbReference type="EC" id="6.1.1.12"/>
    </reaction>
</comment>
<evidence type="ECO:0000256" key="7">
    <source>
        <dbReference type="ARBA" id="ARBA00023146"/>
    </source>
</evidence>
<dbReference type="NCBIfam" id="TIGR00459">
    <property type="entry name" value="aspS_bact"/>
    <property type="match status" value="1"/>
</dbReference>
<dbReference type="CDD" id="cd00777">
    <property type="entry name" value="AspRS_core"/>
    <property type="match status" value="1"/>
</dbReference>
<dbReference type="PRINTS" id="PR01042">
    <property type="entry name" value="TRNASYNTHASP"/>
</dbReference>
<dbReference type="InterPro" id="IPR004115">
    <property type="entry name" value="GAD-like_sf"/>
</dbReference>
<dbReference type="HAMAP" id="MF_00044">
    <property type="entry name" value="Asp_tRNA_synth_type1"/>
    <property type="match status" value="1"/>
</dbReference>
<evidence type="ECO:0000259" key="9">
    <source>
        <dbReference type="PROSITE" id="PS50862"/>
    </source>
</evidence>
<feature type="domain" description="Aminoacyl-transfer RNA synthetases class-II family profile" evidence="9">
    <location>
        <begin position="147"/>
        <end position="558"/>
    </location>
</feature>
<dbReference type="PANTHER" id="PTHR22594">
    <property type="entry name" value="ASPARTYL/LYSYL-TRNA SYNTHETASE"/>
    <property type="match status" value="1"/>
</dbReference>
<feature type="binding site" evidence="8">
    <location>
        <begin position="224"/>
        <end position="226"/>
    </location>
    <ligand>
        <name>ATP</name>
        <dbReference type="ChEBI" id="CHEBI:30616"/>
    </ligand>
</feature>
<feature type="binding site" evidence="8">
    <location>
        <position position="233"/>
    </location>
    <ligand>
        <name>ATP</name>
        <dbReference type="ChEBI" id="CHEBI:30616"/>
    </ligand>
</feature>
<feature type="binding site" evidence="8">
    <location>
        <position position="178"/>
    </location>
    <ligand>
        <name>L-aspartate</name>
        <dbReference type="ChEBI" id="CHEBI:29991"/>
    </ligand>
</feature>
<feature type="binding site" evidence="8">
    <location>
        <position position="224"/>
    </location>
    <ligand>
        <name>L-aspartate</name>
        <dbReference type="ChEBI" id="CHEBI:29991"/>
    </ligand>
</feature>
<evidence type="ECO:0000256" key="5">
    <source>
        <dbReference type="ARBA" id="ARBA00022840"/>
    </source>
</evidence>
<evidence type="ECO:0000256" key="8">
    <source>
        <dbReference type="HAMAP-Rule" id="MF_00044"/>
    </source>
</evidence>
<keyword evidence="3 8" id="KW-0436">Ligase</keyword>
<evidence type="ECO:0000256" key="4">
    <source>
        <dbReference type="ARBA" id="ARBA00022741"/>
    </source>
</evidence>
<dbReference type="InterPro" id="IPR004365">
    <property type="entry name" value="NA-bd_OB_tRNA"/>
</dbReference>
<comment type="function">
    <text evidence="8">Catalyzes the attachment of L-aspartate to tRNA(Asp) in a two-step reaction: L-aspartate is first activated by ATP to form Asp-AMP and then transferred to the acceptor end of tRNA(Asp).</text>
</comment>
<gene>
    <name evidence="8" type="primary">aspS</name>
    <name evidence="10" type="ORF">SAMN05421790_103146</name>
</gene>
<comment type="subcellular location">
    <subcellularLocation>
        <location evidence="8">Cytoplasm</location>
    </subcellularLocation>
</comment>